<dbReference type="RefSeq" id="WP_132638692.1">
    <property type="nucleotide sequence ID" value="NZ_SMLD01000164.1"/>
</dbReference>
<feature type="compositionally biased region" description="Basic and acidic residues" evidence="2">
    <location>
        <begin position="370"/>
        <end position="379"/>
    </location>
</feature>
<keyword evidence="3" id="KW-0472">Membrane</keyword>
<dbReference type="EMBL" id="SMLD01000164">
    <property type="protein sequence ID" value="TDE32975.1"/>
    <property type="molecule type" value="Genomic_DNA"/>
</dbReference>
<gene>
    <name evidence="4" type="ORF">E1295_38735</name>
</gene>
<feature type="compositionally biased region" description="Basic and acidic residues" evidence="2">
    <location>
        <begin position="403"/>
        <end position="426"/>
    </location>
</feature>
<proteinExistence type="predicted"/>
<keyword evidence="3" id="KW-1133">Transmembrane helix</keyword>
<accession>A0A4R5EF36</accession>
<protein>
    <submittedName>
        <fullName evidence="4">DUF4407 domain-containing protein</fullName>
    </submittedName>
</protein>
<evidence type="ECO:0000256" key="1">
    <source>
        <dbReference type="SAM" id="Coils"/>
    </source>
</evidence>
<reference evidence="4 5" key="1">
    <citation type="submission" date="2019-03" db="EMBL/GenBank/DDBJ databases">
        <title>Draft genome sequences of novel Actinobacteria.</title>
        <authorList>
            <person name="Sahin N."/>
            <person name="Ay H."/>
            <person name="Saygin H."/>
        </authorList>
    </citation>
    <scope>NUCLEOTIDE SEQUENCE [LARGE SCALE GENOMIC DNA]</scope>
    <source>
        <strain evidence="4 5">6K102</strain>
    </source>
</reference>
<feature type="coiled-coil region" evidence="1">
    <location>
        <begin position="219"/>
        <end position="286"/>
    </location>
</feature>
<dbReference type="Proteomes" id="UP000295136">
    <property type="component" value="Unassembled WGS sequence"/>
</dbReference>
<keyword evidence="5" id="KW-1185">Reference proteome</keyword>
<evidence type="ECO:0000313" key="5">
    <source>
        <dbReference type="Proteomes" id="UP000295136"/>
    </source>
</evidence>
<evidence type="ECO:0000256" key="2">
    <source>
        <dbReference type="SAM" id="MobiDB-lite"/>
    </source>
</evidence>
<feature type="transmembrane region" description="Helical" evidence="3">
    <location>
        <begin position="59"/>
        <end position="78"/>
    </location>
</feature>
<comment type="caution">
    <text evidence="4">The sequence shown here is derived from an EMBL/GenBank/DDBJ whole genome shotgun (WGS) entry which is preliminary data.</text>
</comment>
<name>A0A4R5EF36_9ACTN</name>
<dbReference type="InterPro" id="IPR025519">
    <property type="entry name" value="DUF4407"/>
</dbReference>
<organism evidence="4 5">
    <name type="scientific">Nonomuraea mesophila</name>
    <dbReference type="NCBI Taxonomy" id="2530382"/>
    <lineage>
        <taxon>Bacteria</taxon>
        <taxon>Bacillati</taxon>
        <taxon>Actinomycetota</taxon>
        <taxon>Actinomycetes</taxon>
        <taxon>Streptosporangiales</taxon>
        <taxon>Streptosporangiaceae</taxon>
        <taxon>Nonomuraea</taxon>
    </lineage>
</organism>
<evidence type="ECO:0000256" key="3">
    <source>
        <dbReference type="SAM" id="Phobius"/>
    </source>
</evidence>
<evidence type="ECO:0000313" key="4">
    <source>
        <dbReference type="EMBL" id="TDE32975.1"/>
    </source>
</evidence>
<feature type="transmembrane region" description="Helical" evidence="3">
    <location>
        <begin position="33"/>
        <end position="53"/>
    </location>
</feature>
<keyword evidence="3" id="KW-0812">Transmembrane</keyword>
<dbReference type="Pfam" id="PF14362">
    <property type="entry name" value="DUF4407"/>
    <property type="match status" value="1"/>
</dbReference>
<sequence>MIGRWLIVLSGARPEVLDKCQGERARFHGMGGAILTTACVAAISMTFALASALKVFTPLAVLIGLVWGVAILSLDRWLVTSLPAQGGRRFWLALPRVALALLLGAVISTPLVLQIFKPEIDAEIVDIQQERTDAFTRVQQGGETGRRIAELEKSATALEAVIASRGESPLDPADDPRIQELSKSRAQAVKQRDKFYQEWQCQLYIGPPECAKKGQGPLAKAAEEAYIGARDRAKDLDRQIERRRQQLSDTQRDGKASRLAQAEQDLRGVQAELAKLTGQQAALRDDFSAEMSGSDGLMLRLEALSRVSRDNATLSAARLLLFLFILLIECLPIIVKLMQRPGSYDTIVAALERKEVNAVIDEINEADRRLARGAGRDGPTRSYTVDEPPPDAYHDAGTPFPPPRHEHHETRSFEDEALRNLRDNRASRTAATGGREEYAGLNDDW</sequence>
<dbReference type="AlphaFoldDB" id="A0A4R5EF36"/>
<keyword evidence="1" id="KW-0175">Coiled coil</keyword>
<feature type="region of interest" description="Disordered" evidence="2">
    <location>
        <begin position="370"/>
        <end position="445"/>
    </location>
</feature>
<feature type="transmembrane region" description="Helical" evidence="3">
    <location>
        <begin position="90"/>
        <end position="113"/>
    </location>
</feature>